<proteinExistence type="predicted"/>
<dbReference type="RefSeq" id="WP_142852996.1">
    <property type="nucleotide sequence ID" value="NZ_FXWW01000001.1"/>
</dbReference>
<comment type="caution">
    <text evidence="1">The sequence shown here is derived from an EMBL/GenBank/DDBJ whole genome shotgun (WGS) entry which is preliminary data.</text>
</comment>
<gene>
    <name evidence="1" type="ORF">FIL88_06725</name>
</gene>
<dbReference type="Pfam" id="PF07103">
    <property type="entry name" value="DUF1365"/>
    <property type="match status" value="1"/>
</dbReference>
<dbReference type="PANTHER" id="PTHR33973:SF4">
    <property type="entry name" value="OS07G0153300 PROTEIN"/>
    <property type="match status" value="1"/>
</dbReference>
<dbReference type="Proteomes" id="UP000315816">
    <property type="component" value="Unassembled WGS sequence"/>
</dbReference>
<evidence type="ECO:0000313" key="2">
    <source>
        <dbReference type="Proteomes" id="UP000315816"/>
    </source>
</evidence>
<evidence type="ECO:0000313" key="1">
    <source>
        <dbReference type="EMBL" id="TQV69245.1"/>
    </source>
</evidence>
<dbReference type="AlphaFoldDB" id="A0A545SWA9"/>
<sequence length="256" mass="28929">MLDHIQATTLHARLGNLKNAFRYGVDFVLTDLSGPHPAVLSMDRFNLWSLRSRHHGGARGDGHGVVWFRDQLAARQFPVERATLYLLTQPSFLWFHFNPVSFWIAVIDDQPCAFIAEVNSTFGQRHCYFCAHSDFRPIQPADKLEAKKLMHVSPFQKIEGRYLFNFELSNTRVNIRISYENKGQGVLATLQGPRKPATNGSLLWAATRRPFGAARVVALIHWQAAILYLKRAPFLKKQPAPEPLVSDGHTVDASGK</sequence>
<dbReference type="OrthoDB" id="9778801at2"/>
<reference evidence="1 2" key="1">
    <citation type="submission" date="2019-06" db="EMBL/GenBank/DDBJ databases">
        <title>A novel species of marine bacteria.</title>
        <authorList>
            <person name="Wang Y."/>
        </authorList>
    </citation>
    <scope>NUCLEOTIDE SEQUENCE [LARGE SCALE GENOMIC DNA]</scope>
    <source>
        <strain evidence="1 2">MA1-10</strain>
    </source>
</reference>
<dbReference type="PANTHER" id="PTHR33973">
    <property type="entry name" value="OS07G0153300 PROTEIN"/>
    <property type="match status" value="1"/>
</dbReference>
<organism evidence="1 2">
    <name type="scientific">Aliiroseovarius halocynthiae</name>
    <dbReference type="NCBI Taxonomy" id="985055"/>
    <lineage>
        <taxon>Bacteria</taxon>
        <taxon>Pseudomonadati</taxon>
        <taxon>Pseudomonadota</taxon>
        <taxon>Alphaproteobacteria</taxon>
        <taxon>Rhodobacterales</taxon>
        <taxon>Paracoccaceae</taxon>
        <taxon>Aliiroseovarius</taxon>
    </lineage>
</organism>
<protein>
    <submittedName>
        <fullName evidence="1">DUF1365 domain-containing protein</fullName>
    </submittedName>
</protein>
<dbReference type="InterPro" id="IPR010775">
    <property type="entry name" value="DUF1365"/>
</dbReference>
<keyword evidence="2" id="KW-1185">Reference proteome</keyword>
<dbReference type="EMBL" id="VICH01000004">
    <property type="protein sequence ID" value="TQV69245.1"/>
    <property type="molecule type" value="Genomic_DNA"/>
</dbReference>
<name>A0A545SWA9_9RHOB</name>
<accession>A0A545SWA9</accession>